<organism evidence="2 3">
    <name type="scientific">Anaerosalibacter massiliensis</name>
    <dbReference type="NCBI Taxonomy" id="1347392"/>
    <lineage>
        <taxon>Bacteria</taxon>
        <taxon>Bacillati</taxon>
        <taxon>Bacillota</taxon>
        <taxon>Tissierellia</taxon>
        <taxon>Tissierellales</taxon>
        <taxon>Sporanaerobacteraceae</taxon>
        <taxon>Anaerosalibacter</taxon>
    </lineage>
</organism>
<evidence type="ECO:0000256" key="1">
    <source>
        <dbReference type="SAM" id="Phobius"/>
    </source>
</evidence>
<dbReference type="AlphaFoldDB" id="A0A9X2MHH1"/>
<dbReference type="Proteomes" id="UP001142078">
    <property type="component" value="Unassembled WGS sequence"/>
</dbReference>
<proteinExistence type="predicted"/>
<evidence type="ECO:0000313" key="2">
    <source>
        <dbReference type="EMBL" id="MCR2043794.1"/>
    </source>
</evidence>
<feature type="transmembrane region" description="Helical" evidence="1">
    <location>
        <begin position="12"/>
        <end position="34"/>
    </location>
</feature>
<keyword evidence="1" id="KW-0812">Transmembrane</keyword>
<reference evidence="2" key="1">
    <citation type="submission" date="2022-07" db="EMBL/GenBank/DDBJ databases">
        <title>Enhanced cultured diversity of the mouse gut microbiota enables custom-made synthetic communities.</title>
        <authorList>
            <person name="Afrizal A."/>
        </authorList>
    </citation>
    <scope>NUCLEOTIDE SEQUENCE</scope>
    <source>
        <strain evidence="2">DSM 29482</strain>
    </source>
</reference>
<keyword evidence="3" id="KW-1185">Reference proteome</keyword>
<name>A0A9X2MHH1_9FIRM</name>
<keyword evidence="1" id="KW-1133">Transmembrane helix</keyword>
<feature type="transmembrane region" description="Helical" evidence="1">
    <location>
        <begin position="130"/>
        <end position="151"/>
    </location>
</feature>
<gene>
    <name evidence="2" type="ORF">NSA23_06630</name>
</gene>
<protein>
    <submittedName>
        <fullName evidence="2">Uncharacterized protein</fullName>
    </submittedName>
</protein>
<dbReference type="OrthoDB" id="2059652at2"/>
<dbReference type="EMBL" id="JANJZL010000003">
    <property type="protein sequence ID" value="MCR2043794.1"/>
    <property type="molecule type" value="Genomic_DNA"/>
</dbReference>
<sequence>MKKQYKDFYKLCLGWFIILSTYLLIVFTVIFGGFKSVKNVLGILLLVFPYTVGALYYLFYCKGKRKTFYALGFFVPSITEKIIIYLLSAYIYDINPLYITSVMQRIVDEGSHIRQGIDGVRIYYPYFFSFFSWGYVFGGLLISIIMTIFLVRAQNSVDL</sequence>
<accession>A0A9X2MHH1</accession>
<feature type="transmembrane region" description="Helical" evidence="1">
    <location>
        <begin position="40"/>
        <end position="60"/>
    </location>
</feature>
<comment type="caution">
    <text evidence="2">The sequence shown here is derived from an EMBL/GenBank/DDBJ whole genome shotgun (WGS) entry which is preliminary data.</text>
</comment>
<feature type="transmembrane region" description="Helical" evidence="1">
    <location>
        <begin position="67"/>
        <end position="92"/>
    </location>
</feature>
<keyword evidence="1" id="KW-0472">Membrane</keyword>
<dbReference type="RefSeq" id="WP_050069729.1">
    <property type="nucleotide sequence ID" value="NZ_CABKTM010000015.1"/>
</dbReference>
<evidence type="ECO:0000313" key="3">
    <source>
        <dbReference type="Proteomes" id="UP001142078"/>
    </source>
</evidence>